<dbReference type="InterPro" id="IPR036188">
    <property type="entry name" value="FAD/NAD-bd_sf"/>
</dbReference>
<evidence type="ECO:0000313" key="3">
    <source>
        <dbReference type="Proteomes" id="UP000753802"/>
    </source>
</evidence>
<keyword evidence="3" id="KW-1185">Reference proteome</keyword>
<organism evidence="2 3">
    <name type="scientific">Sediminibacterium roseum</name>
    <dbReference type="NCBI Taxonomy" id="1978412"/>
    <lineage>
        <taxon>Bacteria</taxon>
        <taxon>Pseudomonadati</taxon>
        <taxon>Bacteroidota</taxon>
        <taxon>Chitinophagia</taxon>
        <taxon>Chitinophagales</taxon>
        <taxon>Chitinophagaceae</taxon>
        <taxon>Sediminibacterium</taxon>
    </lineage>
</organism>
<dbReference type="Pfam" id="PF01266">
    <property type="entry name" value="DAO"/>
    <property type="match status" value="1"/>
</dbReference>
<comment type="caution">
    <text evidence="2">The sequence shown here is derived from an EMBL/GenBank/DDBJ whole genome shotgun (WGS) entry which is preliminary data.</text>
</comment>
<dbReference type="RefSeq" id="WP_161818553.1">
    <property type="nucleotide sequence ID" value="NZ_JAACJS010000012.1"/>
</dbReference>
<dbReference type="SUPFAM" id="SSF51905">
    <property type="entry name" value="FAD/NAD(P)-binding domain"/>
    <property type="match status" value="1"/>
</dbReference>
<sequence length="377" mass="41801">MLSIWEKESFYAPQDVIIIGAGLMGLWSALELKKKNDALRITILERNTIPLGASTRNAGFACFGSPTELICDAETSGADNMLAVAEMRYKGIEKIRTYFADAVIAFDLCGGYECINKDYKYWDALNDRIAWLNATLQPITHRKNTFRRTDEKLATLGLQGFDCLLENKTEAALHSGKLVQALTSKVQSLGVTILYGMELERWENNKDVVSIYTKQNIQLQSHRLLFCTNGFTPALGEGLPVKPARGQVIVTSPIEGLALKGTFHYDEGFYYWRNLGNRVLLGGARNTAFEEEETTDLAGSMPVKRALEDFLKTHLHPKYQYTIEHHWSGIMGFTADKKPFVGQAGPNAMAAIACNGMGVALTPMIAEKVAAKLLADF</sequence>
<dbReference type="PANTHER" id="PTHR13847">
    <property type="entry name" value="SARCOSINE DEHYDROGENASE-RELATED"/>
    <property type="match status" value="1"/>
</dbReference>
<dbReference type="Gene3D" id="3.50.50.60">
    <property type="entry name" value="FAD/NAD(P)-binding domain"/>
    <property type="match status" value="1"/>
</dbReference>
<accession>A0ABW9ZX01</accession>
<proteinExistence type="predicted"/>
<reference evidence="2 3" key="1">
    <citation type="submission" date="2020-01" db="EMBL/GenBank/DDBJ databases">
        <title>Genome analysis.</title>
        <authorList>
            <person name="Wu S."/>
            <person name="Wang G."/>
        </authorList>
    </citation>
    <scope>NUCLEOTIDE SEQUENCE [LARGE SCALE GENOMIC DNA]</scope>
    <source>
        <strain evidence="2 3">SYL130</strain>
    </source>
</reference>
<gene>
    <name evidence="2" type="ORF">GWC95_09955</name>
</gene>
<evidence type="ECO:0000259" key="1">
    <source>
        <dbReference type="Pfam" id="PF01266"/>
    </source>
</evidence>
<dbReference type="InterPro" id="IPR006076">
    <property type="entry name" value="FAD-dep_OxRdtase"/>
</dbReference>
<evidence type="ECO:0000313" key="2">
    <source>
        <dbReference type="EMBL" id="NCI50247.1"/>
    </source>
</evidence>
<dbReference type="Gene3D" id="3.30.9.10">
    <property type="entry name" value="D-Amino Acid Oxidase, subunit A, domain 2"/>
    <property type="match status" value="1"/>
</dbReference>
<dbReference type="EMBL" id="JAACJS010000012">
    <property type="protein sequence ID" value="NCI50247.1"/>
    <property type="molecule type" value="Genomic_DNA"/>
</dbReference>
<name>A0ABW9ZX01_9BACT</name>
<feature type="domain" description="FAD dependent oxidoreductase" evidence="1">
    <location>
        <begin position="15"/>
        <end position="371"/>
    </location>
</feature>
<dbReference type="PANTHER" id="PTHR13847:SF281">
    <property type="entry name" value="FAD DEPENDENT OXIDOREDUCTASE DOMAIN-CONTAINING PROTEIN"/>
    <property type="match status" value="1"/>
</dbReference>
<protein>
    <submittedName>
        <fullName evidence="2">FAD-binding oxidoreductase</fullName>
    </submittedName>
</protein>
<dbReference type="Proteomes" id="UP000753802">
    <property type="component" value="Unassembled WGS sequence"/>
</dbReference>